<keyword evidence="5" id="KW-1185">Reference proteome</keyword>
<dbReference type="OrthoDB" id="49269at2759"/>
<comment type="caution">
    <text evidence="4">The sequence shown here is derived from an EMBL/GenBank/DDBJ whole genome shotgun (WGS) entry which is preliminary data.</text>
</comment>
<dbReference type="Pfam" id="PF00106">
    <property type="entry name" value="adh_short"/>
    <property type="match status" value="1"/>
</dbReference>
<dbReference type="PANTHER" id="PTHR43976:SF16">
    <property type="entry name" value="SHORT-CHAIN DEHYDROGENASE_REDUCTASE FAMILY PROTEIN"/>
    <property type="match status" value="1"/>
</dbReference>
<evidence type="ECO:0000313" key="4">
    <source>
        <dbReference type="EMBL" id="TMW67838.1"/>
    </source>
</evidence>
<name>A0A8K1CT62_PYTOL</name>
<dbReference type="CDD" id="cd05374">
    <property type="entry name" value="17beta-HSD-like_SDR_c"/>
    <property type="match status" value="1"/>
</dbReference>
<dbReference type="SUPFAM" id="SSF51735">
    <property type="entry name" value="NAD(P)-binding Rossmann-fold domains"/>
    <property type="match status" value="1"/>
</dbReference>
<dbReference type="InterPro" id="IPR036291">
    <property type="entry name" value="NAD(P)-bd_dom_sf"/>
</dbReference>
<dbReference type="EMBL" id="SPLM01000003">
    <property type="protein sequence ID" value="TMW67838.1"/>
    <property type="molecule type" value="Genomic_DNA"/>
</dbReference>
<evidence type="ECO:0000313" key="5">
    <source>
        <dbReference type="Proteomes" id="UP000794436"/>
    </source>
</evidence>
<evidence type="ECO:0000256" key="2">
    <source>
        <dbReference type="ARBA" id="ARBA00023002"/>
    </source>
</evidence>
<dbReference type="PRINTS" id="PR00080">
    <property type="entry name" value="SDRFAMILY"/>
</dbReference>
<proteinExistence type="inferred from homology"/>
<dbReference type="AlphaFoldDB" id="A0A8K1CT62"/>
<accession>A0A8K1CT62</accession>
<evidence type="ECO:0000256" key="3">
    <source>
        <dbReference type="RuleBase" id="RU000363"/>
    </source>
</evidence>
<dbReference type="PROSITE" id="PS00061">
    <property type="entry name" value="ADH_SHORT"/>
    <property type="match status" value="1"/>
</dbReference>
<evidence type="ECO:0000256" key="1">
    <source>
        <dbReference type="ARBA" id="ARBA00006484"/>
    </source>
</evidence>
<dbReference type="InterPro" id="IPR002347">
    <property type="entry name" value="SDR_fam"/>
</dbReference>
<organism evidence="4 5">
    <name type="scientific">Pythium oligandrum</name>
    <name type="common">Mycoparasitic fungus</name>
    <dbReference type="NCBI Taxonomy" id="41045"/>
    <lineage>
        <taxon>Eukaryota</taxon>
        <taxon>Sar</taxon>
        <taxon>Stramenopiles</taxon>
        <taxon>Oomycota</taxon>
        <taxon>Peronosporomycetes</taxon>
        <taxon>Pythiales</taxon>
        <taxon>Pythiaceae</taxon>
        <taxon>Pythium</taxon>
    </lineage>
</organism>
<protein>
    <submittedName>
        <fullName evidence="4">Uncharacterized protein</fullName>
    </submittedName>
</protein>
<dbReference type="PRINTS" id="PR00081">
    <property type="entry name" value="GDHRDH"/>
</dbReference>
<reference evidence="4" key="1">
    <citation type="submission" date="2019-03" db="EMBL/GenBank/DDBJ databases">
        <title>Long read genome sequence of the mycoparasitic Pythium oligandrum ATCC 38472 isolated from sugarbeet rhizosphere.</title>
        <authorList>
            <person name="Gaulin E."/>
        </authorList>
    </citation>
    <scope>NUCLEOTIDE SEQUENCE</scope>
    <source>
        <strain evidence="4">ATCC 38472_TT</strain>
    </source>
</reference>
<dbReference type="Gene3D" id="3.40.50.720">
    <property type="entry name" value="NAD(P)-binding Rossmann-like Domain"/>
    <property type="match status" value="1"/>
</dbReference>
<comment type="similarity">
    <text evidence="1 3">Belongs to the short-chain dehydrogenases/reductases (SDR) family.</text>
</comment>
<gene>
    <name evidence="4" type="ORF">Poli38472_007510</name>
</gene>
<sequence>MVSSTTAITADKKVWLITGCSSGFGREIAIAARNHGDLVIATARKVETLDELKTLGCEALALDVTADDASVEEAIAKANAFYGRIDVLVNNAGYSANGPVEAASTKEIQDLFDTNVFGLLRVTRAVLPYMREKKSGTIANIGSLMGRASFPTTGIYSASKFAVAGISQTLRLEVAPFGINVVVIEPDMFRTAALTKFTFFEKQIEAYQQMIQETMAVFSQGLPVGDAAKGAQAIVEALTLTGRAEGRTLPNRLLIGLTVRDTVEGVLARDQQELKEWVDFADPAAYL</sequence>
<dbReference type="InterPro" id="IPR020904">
    <property type="entry name" value="Sc_DH/Rdtase_CS"/>
</dbReference>
<keyword evidence="2" id="KW-0560">Oxidoreductase</keyword>
<dbReference type="GO" id="GO:0016491">
    <property type="term" value="F:oxidoreductase activity"/>
    <property type="evidence" value="ECO:0007669"/>
    <property type="project" value="UniProtKB-KW"/>
</dbReference>
<dbReference type="Proteomes" id="UP000794436">
    <property type="component" value="Unassembled WGS sequence"/>
</dbReference>
<dbReference type="InterPro" id="IPR051911">
    <property type="entry name" value="SDR_oxidoreductase"/>
</dbReference>
<dbReference type="PANTHER" id="PTHR43976">
    <property type="entry name" value="SHORT CHAIN DEHYDROGENASE"/>
    <property type="match status" value="1"/>
</dbReference>